<dbReference type="Gene3D" id="3.40.50.300">
    <property type="entry name" value="P-loop containing nucleotide triphosphate hydrolases"/>
    <property type="match status" value="1"/>
</dbReference>
<dbReference type="Pfam" id="PF01926">
    <property type="entry name" value="MMR_HSR1"/>
    <property type="match status" value="1"/>
</dbReference>
<dbReference type="SUPFAM" id="SSF52540">
    <property type="entry name" value="P-loop containing nucleoside triphosphate hydrolases"/>
    <property type="match status" value="1"/>
</dbReference>
<dbReference type="InterPro" id="IPR027417">
    <property type="entry name" value="P-loop_NTPase"/>
</dbReference>
<feature type="domain" description="G" evidence="1">
    <location>
        <begin position="51"/>
        <end position="127"/>
    </location>
</feature>
<evidence type="ECO:0000313" key="3">
    <source>
        <dbReference type="Proteomes" id="UP000284842"/>
    </source>
</evidence>
<dbReference type="CDD" id="cd00882">
    <property type="entry name" value="Ras_like_GTPase"/>
    <property type="match status" value="1"/>
</dbReference>
<accession>A0A409WSN2</accession>
<reference evidence="2 3" key="1">
    <citation type="journal article" date="2018" name="Evol. Lett.">
        <title>Horizontal gene cluster transfer increased hallucinogenic mushroom diversity.</title>
        <authorList>
            <person name="Reynolds H.T."/>
            <person name="Vijayakumar V."/>
            <person name="Gluck-Thaler E."/>
            <person name="Korotkin H.B."/>
            <person name="Matheny P.B."/>
            <person name="Slot J.C."/>
        </authorList>
    </citation>
    <scope>NUCLEOTIDE SEQUENCE [LARGE SCALE GENOMIC DNA]</scope>
    <source>
        <strain evidence="2 3">2629</strain>
    </source>
</reference>
<gene>
    <name evidence="2" type="ORF">CVT24_000695</name>
</gene>
<dbReference type="EMBL" id="NHTK01005273">
    <property type="protein sequence ID" value="PPQ81489.1"/>
    <property type="molecule type" value="Genomic_DNA"/>
</dbReference>
<organism evidence="2 3">
    <name type="scientific">Panaeolus cyanescens</name>
    <dbReference type="NCBI Taxonomy" id="181874"/>
    <lineage>
        <taxon>Eukaryota</taxon>
        <taxon>Fungi</taxon>
        <taxon>Dikarya</taxon>
        <taxon>Basidiomycota</taxon>
        <taxon>Agaricomycotina</taxon>
        <taxon>Agaricomycetes</taxon>
        <taxon>Agaricomycetidae</taxon>
        <taxon>Agaricales</taxon>
        <taxon>Agaricineae</taxon>
        <taxon>Galeropsidaceae</taxon>
        <taxon>Panaeolus</taxon>
    </lineage>
</organism>
<dbReference type="OrthoDB" id="2130433at2759"/>
<comment type="caution">
    <text evidence="2">The sequence shown here is derived from an EMBL/GenBank/DDBJ whole genome shotgun (WGS) entry which is preliminary data.</text>
</comment>
<protein>
    <recommendedName>
        <fullName evidence="1">G domain-containing protein</fullName>
    </recommendedName>
</protein>
<dbReference type="InParanoid" id="A0A409WSN2"/>
<name>A0A409WSN2_9AGAR</name>
<evidence type="ECO:0000259" key="1">
    <source>
        <dbReference type="Pfam" id="PF01926"/>
    </source>
</evidence>
<evidence type="ECO:0000313" key="2">
    <source>
        <dbReference type="EMBL" id="PPQ81489.1"/>
    </source>
</evidence>
<proteinExistence type="predicted"/>
<dbReference type="InterPro" id="IPR006073">
    <property type="entry name" value="GTP-bd"/>
</dbReference>
<dbReference type="AlphaFoldDB" id="A0A409WSN2"/>
<dbReference type="STRING" id="181874.A0A409WSN2"/>
<sequence>MLWASIALALAFEMKKPSPLTLHKLAITTQSLDAIIDAWPLRLAPANSCQLLGATGSGKSSFIEALAGKDHQLGISGSTLESVTQNVQTFKVVNMERKWQHGDVWPVFIVDTPGFLDSKMSEVQILNKVNQWIERNG</sequence>
<dbReference type="GO" id="GO:0005525">
    <property type="term" value="F:GTP binding"/>
    <property type="evidence" value="ECO:0007669"/>
    <property type="project" value="InterPro"/>
</dbReference>
<keyword evidence="3" id="KW-1185">Reference proteome</keyword>
<dbReference type="Proteomes" id="UP000284842">
    <property type="component" value="Unassembled WGS sequence"/>
</dbReference>